<keyword evidence="2" id="KW-0238">DNA-binding</keyword>
<evidence type="ECO:0000256" key="3">
    <source>
        <dbReference type="ARBA" id="ARBA00023242"/>
    </source>
</evidence>
<dbReference type="WBParaSite" id="TREG1_129460.1">
    <property type="protein sequence ID" value="TREG1_129460.1"/>
    <property type="gene ID" value="TREG1_129460"/>
</dbReference>
<dbReference type="GO" id="GO:0005634">
    <property type="term" value="C:nucleus"/>
    <property type="evidence" value="ECO:0007669"/>
    <property type="project" value="UniProtKB-SubCell"/>
</dbReference>
<accession>A0AA85IYW3</accession>
<evidence type="ECO:0008006" key="6">
    <source>
        <dbReference type="Google" id="ProtNLM"/>
    </source>
</evidence>
<protein>
    <recommendedName>
        <fullName evidence="6">HMG box domain-containing protein</fullName>
    </recommendedName>
</protein>
<dbReference type="InterPro" id="IPR036910">
    <property type="entry name" value="HMG_box_dom_sf"/>
</dbReference>
<proteinExistence type="predicted"/>
<sequence length="183" mass="21382">MSKLFTIVRQFTSTSCQNNVYANFVRSKFHEVKSTKPELTNVEVLKQLSVLYKSLPAKELEKLKTETKEEQSEIVKATRFAYRNGMPKPPPNSGLKIFIREKLNNCKGTSLSKMRDDFKTTIKQWLSLPQSKQLEYNNMARELRKNYEVSLKEWAVDNNLRYTKRVSLLANRFYKLNKASSKS</sequence>
<evidence type="ECO:0000313" key="4">
    <source>
        <dbReference type="Proteomes" id="UP000050795"/>
    </source>
</evidence>
<dbReference type="PANTHER" id="PTHR46318">
    <property type="entry name" value="UPSTREAM BINDING TRANSCRIPTION FACTOR"/>
    <property type="match status" value="1"/>
</dbReference>
<dbReference type="SUPFAM" id="SSF47095">
    <property type="entry name" value="HMG-box"/>
    <property type="match status" value="2"/>
</dbReference>
<evidence type="ECO:0000313" key="5">
    <source>
        <dbReference type="WBParaSite" id="TREG1_129460.1"/>
    </source>
</evidence>
<dbReference type="PANTHER" id="PTHR46318:SF6">
    <property type="entry name" value="CHROMOSOME UNDETERMINED SCAFFOLD_121, WHOLE GENOME SHOTGUN SEQUENCE"/>
    <property type="match status" value="1"/>
</dbReference>
<evidence type="ECO:0000256" key="2">
    <source>
        <dbReference type="ARBA" id="ARBA00023125"/>
    </source>
</evidence>
<reference evidence="4" key="1">
    <citation type="submission" date="2022-06" db="EMBL/GenBank/DDBJ databases">
        <authorList>
            <person name="Berger JAMES D."/>
            <person name="Berger JAMES D."/>
        </authorList>
    </citation>
    <scope>NUCLEOTIDE SEQUENCE [LARGE SCALE GENOMIC DNA]</scope>
</reference>
<name>A0AA85IYW3_TRIRE</name>
<dbReference type="AlphaFoldDB" id="A0AA85IYW3"/>
<evidence type="ECO:0000256" key="1">
    <source>
        <dbReference type="ARBA" id="ARBA00004123"/>
    </source>
</evidence>
<dbReference type="Gene3D" id="1.10.30.10">
    <property type="entry name" value="High mobility group box domain"/>
    <property type="match status" value="2"/>
</dbReference>
<reference evidence="5" key="2">
    <citation type="submission" date="2023-11" db="UniProtKB">
        <authorList>
            <consortium name="WormBaseParasite"/>
        </authorList>
    </citation>
    <scope>IDENTIFICATION</scope>
</reference>
<dbReference type="CDD" id="cd00084">
    <property type="entry name" value="HMG-box_SF"/>
    <property type="match status" value="1"/>
</dbReference>
<dbReference type="GO" id="GO:0003677">
    <property type="term" value="F:DNA binding"/>
    <property type="evidence" value="ECO:0007669"/>
    <property type="project" value="UniProtKB-KW"/>
</dbReference>
<comment type="subcellular location">
    <subcellularLocation>
        <location evidence="1">Nucleus</location>
    </subcellularLocation>
</comment>
<dbReference type="Proteomes" id="UP000050795">
    <property type="component" value="Unassembled WGS sequence"/>
</dbReference>
<dbReference type="InterPro" id="IPR051762">
    <property type="entry name" value="UBF1"/>
</dbReference>
<organism evidence="4 5">
    <name type="scientific">Trichobilharzia regenti</name>
    <name type="common">Nasal bird schistosome</name>
    <dbReference type="NCBI Taxonomy" id="157069"/>
    <lineage>
        <taxon>Eukaryota</taxon>
        <taxon>Metazoa</taxon>
        <taxon>Spiralia</taxon>
        <taxon>Lophotrochozoa</taxon>
        <taxon>Platyhelminthes</taxon>
        <taxon>Trematoda</taxon>
        <taxon>Digenea</taxon>
        <taxon>Strigeidida</taxon>
        <taxon>Schistosomatoidea</taxon>
        <taxon>Schistosomatidae</taxon>
        <taxon>Trichobilharzia</taxon>
    </lineage>
</organism>
<keyword evidence="4" id="KW-1185">Reference proteome</keyword>
<keyword evidence="3" id="KW-0539">Nucleus</keyword>